<proteinExistence type="predicted"/>
<keyword evidence="2" id="KW-1185">Reference proteome</keyword>
<comment type="caution">
    <text evidence="1">The sequence shown here is derived from an EMBL/GenBank/DDBJ whole genome shotgun (WGS) entry which is preliminary data.</text>
</comment>
<evidence type="ECO:0000313" key="2">
    <source>
        <dbReference type="Proteomes" id="UP001589767"/>
    </source>
</evidence>
<sequence length="228" mass="25403">MKYTLLSYPLDVQDPGFPGEPTLQIEYCTQITKGDVYNSAKIHLFNHFGTHFDAPRHFNPNGVSITELPLSQFIYEKPLLLDIPKGKASLITKQDLEPYIEEIQQADLLLIRTGQEQVRFANPTQYAEAGCAVSIEASQYLIDIAPNLKAIGFDFISLASPSNAEHGVKAHQILLGMFSQNFICIIEDMKLSHINASQLKKVFAMPLLVKEIDSGQVTILAELGERNV</sequence>
<gene>
    <name evidence="1" type="ORF">ACFFHK_08525</name>
</gene>
<reference evidence="1 2" key="1">
    <citation type="submission" date="2024-09" db="EMBL/GenBank/DDBJ databases">
        <authorList>
            <person name="Sun Q."/>
            <person name="Mori K."/>
        </authorList>
    </citation>
    <scope>NUCLEOTIDE SEQUENCE [LARGE SCALE GENOMIC DNA]</scope>
    <source>
        <strain evidence="1 2">CCM 7539</strain>
    </source>
</reference>
<protein>
    <submittedName>
        <fullName evidence="1">Cyclase family protein</fullName>
        <ecNumber evidence="1">3.5.-.-</ecNumber>
    </submittedName>
</protein>
<dbReference type="EC" id="3.5.-.-" evidence="1"/>
<dbReference type="Gene3D" id="3.50.30.50">
    <property type="entry name" value="Putative cyclase"/>
    <property type="match status" value="1"/>
</dbReference>
<dbReference type="GO" id="GO:0016787">
    <property type="term" value="F:hydrolase activity"/>
    <property type="evidence" value="ECO:0007669"/>
    <property type="project" value="UniProtKB-KW"/>
</dbReference>
<name>A0ABV6H287_9PAST</name>
<organism evidence="1 2">
    <name type="scientific">Gallibacterium trehalosifermentans</name>
    <dbReference type="NCBI Taxonomy" id="516935"/>
    <lineage>
        <taxon>Bacteria</taxon>
        <taxon>Pseudomonadati</taxon>
        <taxon>Pseudomonadota</taxon>
        <taxon>Gammaproteobacteria</taxon>
        <taxon>Pasteurellales</taxon>
        <taxon>Pasteurellaceae</taxon>
        <taxon>Gallibacterium</taxon>
    </lineage>
</organism>
<dbReference type="InterPro" id="IPR037175">
    <property type="entry name" value="KFase_sf"/>
</dbReference>
<dbReference type="EMBL" id="JBHLWB010000009">
    <property type="protein sequence ID" value="MFC0309745.1"/>
    <property type="molecule type" value="Genomic_DNA"/>
</dbReference>
<evidence type="ECO:0000313" key="1">
    <source>
        <dbReference type="EMBL" id="MFC0309745.1"/>
    </source>
</evidence>
<dbReference type="Pfam" id="PF04199">
    <property type="entry name" value="Cyclase"/>
    <property type="match status" value="1"/>
</dbReference>
<dbReference type="PANTHER" id="PTHR31118">
    <property type="entry name" value="CYCLASE-LIKE PROTEIN 2"/>
    <property type="match status" value="1"/>
</dbReference>
<dbReference type="SUPFAM" id="SSF102198">
    <property type="entry name" value="Putative cyclase"/>
    <property type="match status" value="1"/>
</dbReference>
<dbReference type="RefSeq" id="WP_382371467.1">
    <property type="nucleotide sequence ID" value="NZ_JBHLWB010000009.1"/>
</dbReference>
<accession>A0ABV6H287</accession>
<dbReference type="Proteomes" id="UP001589767">
    <property type="component" value="Unassembled WGS sequence"/>
</dbReference>
<dbReference type="PANTHER" id="PTHR31118:SF32">
    <property type="entry name" value="KYNURENINE FORMAMIDASE"/>
    <property type="match status" value="1"/>
</dbReference>
<keyword evidence="1" id="KW-0378">Hydrolase</keyword>
<dbReference type="InterPro" id="IPR007325">
    <property type="entry name" value="KFase/CYL"/>
</dbReference>